<proteinExistence type="predicted"/>
<keyword evidence="3" id="KW-1185">Reference proteome</keyword>
<dbReference type="EMBL" id="JACEFO010002588">
    <property type="protein sequence ID" value="KAF8655410.1"/>
    <property type="molecule type" value="Genomic_DNA"/>
</dbReference>
<evidence type="ECO:0000313" key="2">
    <source>
        <dbReference type="EMBL" id="KAF8655410.1"/>
    </source>
</evidence>
<comment type="caution">
    <text evidence="2">The sequence shown here is derived from an EMBL/GenBank/DDBJ whole genome shotgun (WGS) entry which is preliminary data.</text>
</comment>
<reference evidence="2" key="1">
    <citation type="submission" date="2020-07" db="EMBL/GenBank/DDBJ databases">
        <title>Genome sequence and genetic diversity analysis of an under-domesticated orphan crop, white fonio (Digitaria exilis).</title>
        <authorList>
            <person name="Bennetzen J.L."/>
            <person name="Chen S."/>
            <person name="Ma X."/>
            <person name="Wang X."/>
            <person name="Yssel A.E.J."/>
            <person name="Chaluvadi S.R."/>
            <person name="Johnson M."/>
            <person name="Gangashetty P."/>
            <person name="Hamidou F."/>
            <person name="Sanogo M.D."/>
            <person name="Zwaenepoel A."/>
            <person name="Wallace J."/>
            <person name="Van De Peer Y."/>
            <person name="Van Deynze A."/>
        </authorList>
    </citation>
    <scope>NUCLEOTIDE SEQUENCE</scope>
    <source>
        <tissue evidence="2">Leaves</tissue>
    </source>
</reference>
<gene>
    <name evidence="2" type="ORF">HU200_061152</name>
</gene>
<evidence type="ECO:0000256" key="1">
    <source>
        <dbReference type="SAM" id="MobiDB-lite"/>
    </source>
</evidence>
<protein>
    <submittedName>
        <fullName evidence="2">Uncharacterized protein</fullName>
    </submittedName>
</protein>
<evidence type="ECO:0000313" key="3">
    <source>
        <dbReference type="Proteomes" id="UP000636709"/>
    </source>
</evidence>
<name>A0A835AFA9_9POAL</name>
<dbReference type="Proteomes" id="UP000636709">
    <property type="component" value="Unassembled WGS sequence"/>
</dbReference>
<sequence length="142" mass="15721">MAATRRRGGLPGPLLDGPSGRLTQLESPRSRPTPIASRIHDSHARRLARPPPPPSNQRQRRRRAAAFSPSPSPPYTSHARAFLSVVATTDRPPPGMPDPRLFLLLLCGTGRAGQQQPLHVASRNLNMDPQFLRMRSVMQRNM</sequence>
<dbReference type="AlphaFoldDB" id="A0A835AFA9"/>
<accession>A0A835AFA9</accession>
<organism evidence="2 3">
    <name type="scientific">Digitaria exilis</name>
    <dbReference type="NCBI Taxonomy" id="1010633"/>
    <lineage>
        <taxon>Eukaryota</taxon>
        <taxon>Viridiplantae</taxon>
        <taxon>Streptophyta</taxon>
        <taxon>Embryophyta</taxon>
        <taxon>Tracheophyta</taxon>
        <taxon>Spermatophyta</taxon>
        <taxon>Magnoliopsida</taxon>
        <taxon>Liliopsida</taxon>
        <taxon>Poales</taxon>
        <taxon>Poaceae</taxon>
        <taxon>PACMAD clade</taxon>
        <taxon>Panicoideae</taxon>
        <taxon>Panicodae</taxon>
        <taxon>Paniceae</taxon>
        <taxon>Anthephorinae</taxon>
        <taxon>Digitaria</taxon>
    </lineage>
</organism>
<feature type="region of interest" description="Disordered" evidence="1">
    <location>
        <begin position="1"/>
        <end position="78"/>
    </location>
</feature>
<feature type="compositionally biased region" description="Low complexity" evidence="1">
    <location>
        <begin position="12"/>
        <end position="22"/>
    </location>
</feature>